<keyword evidence="1" id="KW-0175">Coiled coil</keyword>
<dbReference type="EMBL" id="CACVKT020000481">
    <property type="protein sequence ID" value="CAC5359453.1"/>
    <property type="molecule type" value="Genomic_DNA"/>
</dbReference>
<dbReference type="AlphaFoldDB" id="A0A6J8A185"/>
<accession>A0A6J8A185</accession>
<evidence type="ECO:0000256" key="2">
    <source>
        <dbReference type="SAM" id="MobiDB-lite"/>
    </source>
</evidence>
<keyword evidence="4" id="KW-1185">Reference proteome</keyword>
<evidence type="ECO:0000256" key="1">
    <source>
        <dbReference type="SAM" id="Coils"/>
    </source>
</evidence>
<evidence type="ECO:0000313" key="4">
    <source>
        <dbReference type="Proteomes" id="UP000507470"/>
    </source>
</evidence>
<dbReference type="Proteomes" id="UP000507470">
    <property type="component" value="Unassembled WGS sequence"/>
</dbReference>
<dbReference type="SUPFAM" id="SSF57997">
    <property type="entry name" value="Tropomyosin"/>
    <property type="match status" value="1"/>
</dbReference>
<dbReference type="Gene3D" id="1.10.287.1490">
    <property type="match status" value="1"/>
</dbReference>
<evidence type="ECO:0000313" key="3">
    <source>
        <dbReference type="EMBL" id="CAC5359453.1"/>
    </source>
</evidence>
<feature type="coiled-coil region" evidence="1">
    <location>
        <begin position="110"/>
        <end position="144"/>
    </location>
</feature>
<dbReference type="OrthoDB" id="6059368at2759"/>
<sequence>MSLSETRKLLQQSLKVVEESGDNTSSNAILTMILNLVSSIDKRLQNVENSVGKFDEIKNIITSITSRVVTTEKHIKECQRKFTEVESGLQGVGNLFDNLKYECDKSKAAAAKCQDRYEVLQDKLDKNKTEIKKLSEKVETVRNRGLLNCNCQEHVQRLESSVLDLKCRSMKNNLIFTGLHEVRDENTEEMLRGFLYNEIGIDFRIEFGNVHRFGYKPRGKRPVVARFLYHNDLQYVLNNAYRLRNTPYGIRQQFPKEIEDTRKQLYPILKEAKRQGKPATLVRDRLYIDNELYVTTDVDNTSEIDETAQRRPVLTTPVRTGNRRSVKRQRVDSSTPTRD</sequence>
<protein>
    <submittedName>
        <fullName evidence="3">Uncharacterized protein</fullName>
    </submittedName>
</protein>
<proteinExistence type="predicted"/>
<reference evidence="3 4" key="1">
    <citation type="submission" date="2020-06" db="EMBL/GenBank/DDBJ databases">
        <authorList>
            <person name="Li R."/>
            <person name="Bekaert M."/>
        </authorList>
    </citation>
    <scope>NUCLEOTIDE SEQUENCE [LARGE SCALE GENOMIC DNA]</scope>
    <source>
        <strain evidence="4">wild</strain>
    </source>
</reference>
<gene>
    <name evidence="3" type="ORF">MCOR_2298</name>
</gene>
<feature type="region of interest" description="Disordered" evidence="2">
    <location>
        <begin position="303"/>
        <end position="339"/>
    </location>
</feature>
<name>A0A6J8A185_MYTCO</name>
<organism evidence="3 4">
    <name type="scientific">Mytilus coruscus</name>
    <name type="common">Sea mussel</name>
    <dbReference type="NCBI Taxonomy" id="42192"/>
    <lineage>
        <taxon>Eukaryota</taxon>
        <taxon>Metazoa</taxon>
        <taxon>Spiralia</taxon>
        <taxon>Lophotrochozoa</taxon>
        <taxon>Mollusca</taxon>
        <taxon>Bivalvia</taxon>
        <taxon>Autobranchia</taxon>
        <taxon>Pteriomorphia</taxon>
        <taxon>Mytilida</taxon>
        <taxon>Mytiloidea</taxon>
        <taxon>Mytilidae</taxon>
        <taxon>Mytilinae</taxon>
        <taxon>Mytilus</taxon>
    </lineage>
</organism>